<feature type="domain" description="Barstar (barnase inhibitor)" evidence="2">
    <location>
        <begin position="5"/>
        <end position="79"/>
    </location>
</feature>
<dbReference type="InterPro" id="IPR000468">
    <property type="entry name" value="Barstar"/>
</dbReference>
<protein>
    <submittedName>
        <fullName evidence="3">DNA, contig: SP607</fullName>
    </submittedName>
</protein>
<dbReference type="InterPro" id="IPR035905">
    <property type="entry name" value="Barstar-like_sf"/>
</dbReference>
<evidence type="ECO:0000256" key="1">
    <source>
        <dbReference type="ARBA" id="ARBA00006845"/>
    </source>
</evidence>
<comment type="caution">
    <text evidence="3">The sequence shown here is derived from an EMBL/GenBank/DDBJ whole genome shotgun (WGS) entry which is preliminary data.</text>
</comment>
<dbReference type="EMBL" id="BBJS01000007">
    <property type="protein sequence ID" value="GAN12235.1"/>
    <property type="molecule type" value="Genomic_DNA"/>
</dbReference>
<dbReference type="Gene3D" id="3.30.370.10">
    <property type="entry name" value="Barstar-like"/>
    <property type="match status" value="1"/>
</dbReference>
<sequence length="93" mass="9998">MAMDLTIDGATVADEADFHARIREVSGVEWYGGSLDALFDLLVAVVEPPIALRLTKAAAARRVVGERFDRILTVIFDAIAERPGGAITLTLES</sequence>
<proteinExistence type="inferred from homology"/>
<organism evidence="3 4">
    <name type="scientific">Sphingomonas paucimobilis NBRC 13935</name>
    <dbReference type="NCBI Taxonomy" id="1219050"/>
    <lineage>
        <taxon>Bacteria</taxon>
        <taxon>Pseudomonadati</taxon>
        <taxon>Pseudomonadota</taxon>
        <taxon>Alphaproteobacteria</taxon>
        <taxon>Sphingomonadales</taxon>
        <taxon>Sphingomonadaceae</taxon>
        <taxon>Sphingomonas</taxon>
    </lineage>
</organism>
<dbReference type="Proteomes" id="UP000032025">
    <property type="component" value="Unassembled WGS sequence"/>
</dbReference>
<dbReference type="Pfam" id="PF01337">
    <property type="entry name" value="Barstar"/>
    <property type="match status" value="1"/>
</dbReference>
<evidence type="ECO:0000313" key="3">
    <source>
        <dbReference type="EMBL" id="GAN12235.1"/>
    </source>
</evidence>
<accession>A0A0C9LZP1</accession>
<evidence type="ECO:0000313" key="4">
    <source>
        <dbReference type="Proteomes" id="UP000032025"/>
    </source>
</evidence>
<keyword evidence="4" id="KW-1185">Reference proteome</keyword>
<evidence type="ECO:0000259" key="2">
    <source>
        <dbReference type="Pfam" id="PF01337"/>
    </source>
</evidence>
<gene>
    <name evidence="3" type="ORF">SP6_07_00210</name>
</gene>
<dbReference type="SUPFAM" id="SSF52038">
    <property type="entry name" value="Barstar-related"/>
    <property type="match status" value="1"/>
</dbReference>
<dbReference type="AlphaFoldDB" id="A0A0C9LZP1"/>
<reference evidence="3 4" key="1">
    <citation type="submission" date="2014-08" db="EMBL/GenBank/DDBJ databases">
        <title>Whole genome shotgun sequence of Sphingomonas paucimobilis NBRC 13935.</title>
        <authorList>
            <person name="Hosoyama A."/>
            <person name="Hashimoto M."/>
            <person name="Hosoyama Y."/>
            <person name="Noguchi M."/>
            <person name="Uohara A."/>
            <person name="Ohji S."/>
            <person name="Katano-Makiyama Y."/>
            <person name="Ichikawa N."/>
            <person name="Kimura A."/>
            <person name="Yamazoe A."/>
            <person name="Fujita N."/>
        </authorList>
    </citation>
    <scope>NUCLEOTIDE SEQUENCE [LARGE SCALE GENOMIC DNA]</scope>
    <source>
        <strain evidence="3 4">NBRC 13935</strain>
    </source>
</reference>
<comment type="similarity">
    <text evidence="1">Belongs to the barstar family.</text>
</comment>
<name>A0A0C9LZP1_SPHPI</name>